<proteinExistence type="predicted"/>
<dbReference type="Proteomes" id="UP001484239">
    <property type="component" value="Unassembled WGS sequence"/>
</dbReference>
<dbReference type="Pfam" id="PF05973">
    <property type="entry name" value="Gp49"/>
    <property type="match status" value="1"/>
</dbReference>
<reference evidence="1 2" key="1">
    <citation type="submission" date="2024-02" db="EMBL/GenBank/DDBJ databases">
        <title>A novel Gemmatimonadota bacterium.</title>
        <authorList>
            <person name="Du Z.-J."/>
            <person name="Ye Y.-Q."/>
        </authorList>
    </citation>
    <scope>NUCLEOTIDE SEQUENCE [LARGE SCALE GENOMIC DNA]</scope>
    <source>
        <strain evidence="1 2">DH-20</strain>
    </source>
</reference>
<sequence>MSESPPKPLYWVGSSLADVRAFPEAVRTDVGFALWVAQQGQRPRQAKVMKGIVSGAGVLEIVERHAGDAYRVVYTVRFTDAVYVLHAFQKKSRRGTKTPRHDIDLIRDRLRDAEAHHGGK</sequence>
<organism evidence="1 2">
    <name type="scientific">Gaopeijia maritima</name>
    <dbReference type="NCBI Taxonomy" id="3119007"/>
    <lineage>
        <taxon>Bacteria</taxon>
        <taxon>Pseudomonadati</taxon>
        <taxon>Gemmatimonadota</taxon>
        <taxon>Longimicrobiia</taxon>
        <taxon>Gaopeijiales</taxon>
        <taxon>Gaopeijiaceae</taxon>
        <taxon>Gaopeijia</taxon>
    </lineage>
</organism>
<dbReference type="InterPro" id="IPR009241">
    <property type="entry name" value="HigB-like"/>
</dbReference>
<comment type="caution">
    <text evidence="1">The sequence shown here is derived from an EMBL/GenBank/DDBJ whole genome shotgun (WGS) entry which is preliminary data.</text>
</comment>
<protein>
    <submittedName>
        <fullName evidence="1">Type II toxin-antitoxin system RelE/ParE family toxin</fullName>
    </submittedName>
</protein>
<evidence type="ECO:0000313" key="2">
    <source>
        <dbReference type="Proteomes" id="UP001484239"/>
    </source>
</evidence>
<gene>
    <name evidence="1" type="ORF">WI372_12020</name>
</gene>
<dbReference type="RefSeq" id="WP_405287103.1">
    <property type="nucleotide sequence ID" value="NZ_JBBHLI010000007.1"/>
</dbReference>
<keyword evidence="2" id="KW-1185">Reference proteome</keyword>
<accession>A0ABU9EC43</accession>
<name>A0ABU9EC43_9BACT</name>
<evidence type="ECO:0000313" key="1">
    <source>
        <dbReference type="EMBL" id="MEK9501709.1"/>
    </source>
</evidence>
<dbReference type="EMBL" id="JBBHLI010000007">
    <property type="protein sequence ID" value="MEK9501709.1"/>
    <property type="molecule type" value="Genomic_DNA"/>
</dbReference>